<dbReference type="GeneID" id="120277781"/>
<dbReference type="AlphaFoldDB" id="A0AB40CL02"/>
<gene>
    <name evidence="3" type="primary">LOC120277781</name>
</gene>
<dbReference type="InterPro" id="IPR054722">
    <property type="entry name" value="PolX-like_BBD"/>
</dbReference>
<keyword evidence="2" id="KW-1185">Reference proteome</keyword>
<dbReference type="PANTHER" id="PTHR35317">
    <property type="entry name" value="OS04G0629600 PROTEIN"/>
    <property type="match status" value="1"/>
</dbReference>
<evidence type="ECO:0000259" key="1">
    <source>
        <dbReference type="Pfam" id="PF22936"/>
    </source>
</evidence>
<protein>
    <submittedName>
        <fullName evidence="3">Uncharacterized protein LOC120277781</fullName>
    </submittedName>
</protein>
<sequence length="273" mass="31547">MTFFRSQNLWKIIKEGVSKEGKEAKKLENEKDDAKALFLLQQAVDETILYRIVRFDTAKEAWEHIKNENRGISKMFFVRQQTLRQKFDLLQMKEEETIQGYITRVLAIVNQIRGMGTDLANKEVVSKVMRSLSSRFNQFNEKHEDKVIVVREESSGGRKFMRGRGNNPRDVGYGAVDHRQFPQRQQYNGDGSSWHQGRGSLRQFERYGYMKSHCWSKDSKDGSYRSSSHMIGRKKLFQHLGDLVVHKVRLGDNKELEVLGKGSVAVQVQGGVS</sequence>
<dbReference type="RefSeq" id="XP_039140556.1">
    <property type="nucleotide sequence ID" value="XM_039284622.1"/>
</dbReference>
<reference evidence="3" key="1">
    <citation type="submission" date="2025-08" db="UniProtKB">
        <authorList>
            <consortium name="RefSeq"/>
        </authorList>
    </citation>
    <scope>IDENTIFICATION</scope>
</reference>
<proteinExistence type="predicted"/>
<dbReference type="Pfam" id="PF22936">
    <property type="entry name" value="Pol_BBD"/>
    <property type="match status" value="1"/>
</dbReference>
<evidence type="ECO:0000313" key="3">
    <source>
        <dbReference type="RefSeq" id="XP_039140556.1"/>
    </source>
</evidence>
<name>A0AB40CL02_DIOCR</name>
<dbReference type="Proteomes" id="UP001515500">
    <property type="component" value="Chromosome 15"/>
</dbReference>
<organism evidence="2 3">
    <name type="scientific">Dioscorea cayennensis subsp. rotundata</name>
    <name type="common">White Guinea yam</name>
    <name type="synonym">Dioscorea rotundata</name>
    <dbReference type="NCBI Taxonomy" id="55577"/>
    <lineage>
        <taxon>Eukaryota</taxon>
        <taxon>Viridiplantae</taxon>
        <taxon>Streptophyta</taxon>
        <taxon>Embryophyta</taxon>
        <taxon>Tracheophyta</taxon>
        <taxon>Spermatophyta</taxon>
        <taxon>Magnoliopsida</taxon>
        <taxon>Liliopsida</taxon>
        <taxon>Dioscoreales</taxon>
        <taxon>Dioscoreaceae</taxon>
        <taxon>Dioscorea</taxon>
    </lineage>
</organism>
<dbReference type="PANTHER" id="PTHR35317:SF35">
    <property type="entry name" value="DUF4219 DOMAIN-CONTAINING PROTEIN"/>
    <property type="match status" value="1"/>
</dbReference>
<accession>A0AB40CL02</accession>
<dbReference type="Pfam" id="PF14223">
    <property type="entry name" value="Retrotran_gag_2"/>
    <property type="match status" value="1"/>
</dbReference>
<evidence type="ECO:0000313" key="2">
    <source>
        <dbReference type="Proteomes" id="UP001515500"/>
    </source>
</evidence>
<feature type="domain" description="Retrovirus-related Pol polyprotein from transposon TNT 1-94-like beta-barrel" evidence="1">
    <location>
        <begin position="226"/>
        <end position="271"/>
    </location>
</feature>